<evidence type="ECO:0000313" key="12">
    <source>
        <dbReference type="EMBL" id="RAJ07475.1"/>
    </source>
</evidence>
<keyword evidence="2" id="KW-0813">Transport</keyword>
<dbReference type="InterPro" id="IPR039421">
    <property type="entry name" value="Type_1_exporter"/>
</dbReference>
<accession>A0A327QUA6</accession>
<evidence type="ECO:0000256" key="2">
    <source>
        <dbReference type="ARBA" id="ARBA00022448"/>
    </source>
</evidence>
<dbReference type="PANTHER" id="PTHR43394">
    <property type="entry name" value="ATP-DEPENDENT PERMEASE MDL1, MITOCHONDRIAL"/>
    <property type="match status" value="1"/>
</dbReference>
<evidence type="ECO:0000256" key="5">
    <source>
        <dbReference type="ARBA" id="ARBA00022741"/>
    </source>
</evidence>
<keyword evidence="6 12" id="KW-0067">ATP-binding</keyword>
<dbReference type="GO" id="GO:0005886">
    <property type="term" value="C:plasma membrane"/>
    <property type="evidence" value="ECO:0007669"/>
    <property type="project" value="UniProtKB-SubCell"/>
</dbReference>
<gene>
    <name evidence="12" type="ORF">LV92_03824</name>
</gene>
<organism evidence="12 13">
    <name type="scientific">Arenibacter echinorum</name>
    <dbReference type="NCBI Taxonomy" id="440515"/>
    <lineage>
        <taxon>Bacteria</taxon>
        <taxon>Pseudomonadati</taxon>
        <taxon>Bacteroidota</taxon>
        <taxon>Flavobacteriia</taxon>
        <taxon>Flavobacteriales</taxon>
        <taxon>Flavobacteriaceae</taxon>
        <taxon>Arenibacter</taxon>
    </lineage>
</organism>
<dbReference type="CDD" id="cd18541">
    <property type="entry name" value="ABC_6TM_TmrB_like"/>
    <property type="match status" value="1"/>
</dbReference>
<reference evidence="12 13" key="1">
    <citation type="submission" date="2018-06" db="EMBL/GenBank/DDBJ databases">
        <title>Genomic Encyclopedia of Archaeal and Bacterial Type Strains, Phase II (KMG-II): from individual species to whole genera.</title>
        <authorList>
            <person name="Goeker M."/>
        </authorList>
    </citation>
    <scope>NUCLEOTIDE SEQUENCE [LARGE SCALE GENOMIC DNA]</scope>
    <source>
        <strain evidence="12 13">DSM 23522</strain>
    </source>
</reference>
<evidence type="ECO:0000256" key="3">
    <source>
        <dbReference type="ARBA" id="ARBA00022475"/>
    </source>
</evidence>
<dbReference type="Gene3D" id="1.20.1560.10">
    <property type="entry name" value="ABC transporter type 1, transmembrane domain"/>
    <property type="match status" value="1"/>
</dbReference>
<feature type="transmembrane region" description="Helical" evidence="9">
    <location>
        <begin position="316"/>
        <end position="337"/>
    </location>
</feature>
<dbReference type="Gene3D" id="3.40.50.300">
    <property type="entry name" value="P-loop containing nucleotide triphosphate hydrolases"/>
    <property type="match status" value="1"/>
</dbReference>
<dbReference type="InterPro" id="IPR003593">
    <property type="entry name" value="AAA+_ATPase"/>
</dbReference>
<keyword evidence="13" id="KW-1185">Reference proteome</keyword>
<dbReference type="Proteomes" id="UP000249696">
    <property type="component" value="Unassembled WGS sequence"/>
</dbReference>
<dbReference type="SUPFAM" id="SSF52540">
    <property type="entry name" value="P-loop containing nucleoside triphosphate hydrolases"/>
    <property type="match status" value="1"/>
</dbReference>
<feature type="transmembrane region" description="Helical" evidence="9">
    <location>
        <begin position="170"/>
        <end position="189"/>
    </location>
</feature>
<dbReference type="SMART" id="SM00382">
    <property type="entry name" value="AAA"/>
    <property type="match status" value="1"/>
</dbReference>
<feature type="transmembrane region" description="Helical" evidence="9">
    <location>
        <begin position="275"/>
        <end position="296"/>
    </location>
</feature>
<dbReference type="PROSITE" id="PS00211">
    <property type="entry name" value="ABC_TRANSPORTER_1"/>
    <property type="match status" value="1"/>
</dbReference>
<dbReference type="PROSITE" id="PS50929">
    <property type="entry name" value="ABC_TM1F"/>
    <property type="match status" value="1"/>
</dbReference>
<comment type="subcellular location">
    <subcellularLocation>
        <location evidence="1">Cell membrane</location>
        <topology evidence="1">Multi-pass membrane protein</topology>
    </subcellularLocation>
</comment>
<dbReference type="InterPro" id="IPR017871">
    <property type="entry name" value="ABC_transporter-like_CS"/>
</dbReference>
<feature type="transmembrane region" description="Helical" evidence="9">
    <location>
        <begin position="195"/>
        <end position="213"/>
    </location>
</feature>
<dbReference type="InterPro" id="IPR036640">
    <property type="entry name" value="ABC1_TM_sf"/>
</dbReference>
<feature type="domain" description="ABC transporter" evidence="10">
    <location>
        <begin position="371"/>
        <end position="606"/>
    </location>
</feature>
<comment type="caution">
    <text evidence="12">The sequence shown here is derived from an EMBL/GenBank/DDBJ whole genome shotgun (WGS) entry which is preliminary data.</text>
</comment>
<dbReference type="GO" id="GO:0005524">
    <property type="term" value="F:ATP binding"/>
    <property type="evidence" value="ECO:0007669"/>
    <property type="project" value="UniProtKB-KW"/>
</dbReference>
<evidence type="ECO:0000256" key="1">
    <source>
        <dbReference type="ARBA" id="ARBA00004651"/>
    </source>
</evidence>
<keyword evidence="5" id="KW-0547">Nucleotide-binding</keyword>
<keyword evidence="3" id="KW-1003">Cell membrane</keyword>
<dbReference type="Pfam" id="PF00005">
    <property type="entry name" value="ABC_tran"/>
    <property type="match status" value="1"/>
</dbReference>
<keyword evidence="7 9" id="KW-1133">Transmembrane helix</keyword>
<feature type="transmembrane region" description="Helical" evidence="9">
    <location>
        <begin position="92"/>
        <end position="112"/>
    </location>
</feature>
<name>A0A327QUA6_9FLAO</name>
<dbReference type="InterPro" id="IPR011527">
    <property type="entry name" value="ABC1_TM_dom"/>
</dbReference>
<dbReference type="InterPro" id="IPR003439">
    <property type="entry name" value="ABC_transporter-like_ATP-bd"/>
</dbReference>
<evidence type="ECO:0000259" key="11">
    <source>
        <dbReference type="PROSITE" id="PS50929"/>
    </source>
</evidence>
<sequence length="613" mass="69379">MCFITFGLDPKNYLCRIVIQIPAIPVSYPMKELQHLNKYFKKYRFKLLVGIVITMIARIFQLVMPSYVKKSIEVVERFIGNDILKAEAKEMLLEYILIIVGAALLSGFFTFLMRQTIINVSRYIEYDLKNEVFDHYQLLSLNFYKKNRTGDLMNRISEDVNQVRLYGGPAIMYGIQTLTLFVCLVPLMFIKAPVLALYALLPLPILSVLIYQISKIIHKRSTIVQEFLSNLSTFTQESFSGISVIKAYALEPKVNAELKYLALDGKNKSMDLAKVNAWFFPLMILLIGISNIFVIYVGGKQYIDGEIASIGIIAEFILYVNMLTWPVAVVGWVTSIVQRAEASQKRINQFLQEEPNIVSTVKEETPIKGKIEFKNVTFTYEDTNITALNNISFTINKGETVAILGKTGSGKSTILDLIARLYDIESGEILIDDIPIKQLNLQSLRQSIGAVPQDAFLFSDTIKNNIKFGKENSTDEEIIAVAKKAVVHENIMGFNKQYETILGERGITLSGGQKQRVSIARALLKDPQIYLFDDCLSAVDTETEEEILNQLKKESKNKTTLIVSHRVSSAKNADKIIVLEAGKLIQEGTHEELNSVEGYYKELYMHQLSEKEK</sequence>
<evidence type="ECO:0000256" key="6">
    <source>
        <dbReference type="ARBA" id="ARBA00022840"/>
    </source>
</evidence>
<evidence type="ECO:0000256" key="7">
    <source>
        <dbReference type="ARBA" id="ARBA00022989"/>
    </source>
</evidence>
<dbReference type="InterPro" id="IPR027417">
    <property type="entry name" value="P-loop_NTPase"/>
</dbReference>
<dbReference type="FunFam" id="3.40.50.300:FF:000221">
    <property type="entry name" value="Multidrug ABC transporter ATP-binding protein"/>
    <property type="match status" value="1"/>
</dbReference>
<dbReference type="SUPFAM" id="SSF90123">
    <property type="entry name" value="ABC transporter transmembrane region"/>
    <property type="match status" value="1"/>
</dbReference>
<dbReference type="GO" id="GO:0016887">
    <property type="term" value="F:ATP hydrolysis activity"/>
    <property type="evidence" value="ECO:0007669"/>
    <property type="project" value="InterPro"/>
</dbReference>
<keyword evidence="8 9" id="KW-0472">Membrane</keyword>
<feature type="domain" description="ABC transmembrane type-1" evidence="11">
    <location>
        <begin position="48"/>
        <end position="339"/>
    </location>
</feature>
<dbReference type="PANTHER" id="PTHR43394:SF1">
    <property type="entry name" value="ATP-BINDING CASSETTE SUB-FAMILY B MEMBER 10, MITOCHONDRIAL"/>
    <property type="match status" value="1"/>
</dbReference>
<proteinExistence type="predicted"/>
<evidence type="ECO:0000256" key="4">
    <source>
        <dbReference type="ARBA" id="ARBA00022692"/>
    </source>
</evidence>
<feature type="transmembrane region" description="Helical" evidence="9">
    <location>
        <begin position="47"/>
        <end position="68"/>
    </location>
</feature>
<evidence type="ECO:0000256" key="9">
    <source>
        <dbReference type="SAM" id="Phobius"/>
    </source>
</evidence>
<evidence type="ECO:0000313" key="13">
    <source>
        <dbReference type="Proteomes" id="UP000249696"/>
    </source>
</evidence>
<keyword evidence="4 9" id="KW-0812">Transmembrane</keyword>
<dbReference type="AlphaFoldDB" id="A0A327QUA6"/>
<evidence type="ECO:0000259" key="10">
    <source>
        <dbReference type="PROSITE" id="PS50893"/>
    </source>
</evidence>
<dbReference type="PROSITE" id="PS50893">
    <property type="entry name" value="ABC_TRANSPORTER_2"/>
    <property type="match status" value="1"/>
</dbReference>
<protein>
    <submittedName>
        <fullName evidence="12">ATP-binding cassette subfamily B protein</fullName>
    </submittedName>
</protein>
<evidence type="ECO:0000256" key="8">
    <source>
        <dbReference type="ARBA" id="ARBA00023136"/>
    </source>
</evidence>
<dbReference type="EMBL" id="QLLN01000008">
    <property type="protein sequence ID" value="RAJ07475.1"/>
    <property type="molecule type" value="Genomic_DNA"/>
</dbReference>
<dbReference type="GO" id="GO:0015421">
    <property type="term" value="F:ABC-type oligopeptide transporter activity"/>
    <property type="evidence" value="ECO:0007669"/>
    <property type="project" value="TreeGrafter"/>
</dbReference>
<dbReference type="Pfam" id="PF00664">
    <property type="entry name" value="ABC_membrane"/>
    <property type="match status" value="1"/>
</dbReference>